<sequence>MLKAIDRRWELLISHVGPCLHPVTAAQDPFQALIKA</sequence>
<proteinExistence type="predicted"/>
<dbReference type="Proteomes" id="UP000280350">
    <property type="component" value="Unassembled WGS sequence"/>
</dbReference>
<gene>
    <name evidence="1" type="ORF">ALQ89_05824</name>
</gene>
<reference evidence="1 2" key="1">
    <citation type="submission" date="2018-08" db="EMBL/GenBank/DDBJ databases">
        <title>Recombination of ecologically and evolutionarily significant loci maintains genetic cohesion in the Pseudomonas syringae species complex.</title>
        <authorList>
            <person name="Dillon M."/>
            <person name="Thakur S."/>
            <person name="Almeida R.N.D."/>
            <person name="Weir B.S."/>
            <person name="Guttman D.S."/>
        </authorList>
    </citation>
    <scope>NUCLEOTIDE SEQUENCE [LARGE SCALE GENOMIC DNA]</scope>
    <source>
        <strain evidence="1 2">ICMP 2851</strain>
    </source>
</reference>
<feature type="non-terminal residue" evidence="1">
    <location>
        <position position="36"/>
    </location>
</feature>
<organism evidence="1 2">
    <name type="scientific">Pseudomonas amygdali pv. tabaci</name>
    <name type="common">Pseudomonas syringae pv. tabaci</name>
    <dbReference type="NCBI Taxonomy" id="322"/>
    <lineage>
        <taxon>Bacteria</taxon>
        <taxon>Pseudomonadati</taxon>
        <taxon>Pseudomonadota</taxon>
        <taxon>Gammaproteobacteria</taxon>
        <taxon>Pseudomonadales</taxon>
        <taxon>Pseudomonadaceae</taxon>
        <taxon>Pseudomonas</taxon>
        <taxon>Pseudomonas amygdali</taxon>
    </lineage>
</organism>
<accession>A0AAX1W3D2</accession>
<name>A0AAX1W3D2_PSEAJ</name>
<dbReference type="AlphaFoldDB" id="A0AAX1W3D2"/>
<evidence type="ECO:0000313" key="1">
    <source>
        <dbReference type="EMBL" id="RML80155.1"/>
    </source>
</evidence>
<evidence type="ECO:0000313" key="2">
    <source>
        <dbReference type="Proteomes" id="UP000280350"/>
    </source>
</evidence>
<comment type="caution">
    <text evidence="1">The sequence shown here is derived from an EMBL/GenBank/DDBJ whole genome shotgun (WGS) entry which is preliminary data.</text>
</comment>
<dbReference type="EMBL" id="RBNX01000135">
    <property type="protein sequence ID" value="RML80155.1"/>
    <property type="molecule type" value="Genomic_DNA"/>
</dbReference>
<protein>
    <submittedName>
        <fullName evidence="1">Uncharacterized protein</fullName>
    </submittedName>
</protein>